<dbReference type="RefSeq" id="WP_354599489.1">
    <property type="nucleotide sequence ID" value="NZ_JBEWZI010000002.1"/>
</dbReference>
<feature type="domain" description="Major facilitator superfamily (MFS) profile" evidence="6">
    <location>
        <begin position="10"/>
        <end position="456"/>
    </location>
</feature>
<feature type="transmembrane region" description="Helical" evidence="5">
    <location>
        <begin position="300"/>
        <end position="317"/>
    </location>
</feature>
<feature type="transmembrane region" description="Helical" evidence="5">
    <location>
        <begin position="433"/>
        <end position="452"/>
    </location>
</feature>
<keyword evidence="3 5" id="KW-1133">Transmembrane helix</keyword>
<evidence type="ECO:0000313" key="7">
    <source>
        <dbReference type="EMBL" id="MET7013027.1"/>
    </source>
</evidence>
<evidence type="ECO:0000256" key="5">
    <source>
        <dbReference type="SAM" id="Phobius"/>
    </source>
</evidence>
<accession>A0ABV2TGG9</accession>
<feature type="transmembrane region" description="Helical" evidence="5">
    <location>
        <begin position="105"/>
        <end position="122"/>
    </location>
</feature>
<feature type="transmembrane region" description="Helical" evidence="5">
    <location>
        <begin position="80"/>
        <end position="99"/>
    </location>
</feature>
<sequence>MFRIPKHILVPMIVACALFMENMDSTVIATSLPTIARDLHEDPIALKLALTSYLLSLAVFIPISGWMADRFGSRTVFRSAICVFMAGSILCALSGSLVGFVAARFVQGMGGAMMVPVGRLVVLRSTTKAEMVRALSYLTIPALIGPVIGPPLGGFISTYFHWRWIFFINIPISIIGLVMAGRHIENLRDEFVQPLDWSGFLLSALGLSALMLGLATAGRHLVSLPVALAGIVAGVLLVSAYVWTARSKLHPLLNLGLLQIPTFRIGVVAGFFFRIGIGAIPFLLPLFLQLGFGLSSFESGLLTCASAVGALFMKTMAARILQRFGFRRVLIWNTVVAAASLMLIGVFTSHTPHALITVVLLIGGCFRSLQFTSLNALAYADIERPQMSQATSLASVVQQLAAGMGVTVGAFALQGSGFLQGHASVVAADFPPAFIVIALVSLSSLIWLRTLVRNAGAAISGHGRPLEE</sequence>
<feature type="transmembrane region" description="Helical" evidence="5">
    <location>
        <begin position="329"/>
        <end position="348"/>
    </location>
</feature>
<reference evidence="7 8" key="1">
    <citation type="submission" date="2024-07" db="EMBL/GenBank/DDBJ databases">
        <title>Uliginosibacterium flavum JJ3220;KACC:17644.</title>
        <authorList>
            <person name="Kim M.K."/>
        </authorList>
    </citation>
    <scope>NUCLEOTIDE SEQUENCE [LARGE SCALE GENOMIC DNA]</scope>
    <source>
        <strain evidence="7 8">KACC:17644</strain>
    </source>
</reference>
<feature type="transmembrane region" description="Helical" evidence="5">
    <location>
        <begin position="45"/>
        <end position="68"/>
    </location>
</feature>
<dbReference type="InterPro" id="IPR020846">
    <property type="entry name" value="MFS_dom"/>
</dbReference>
<proteinExistence type="predicted"/>
<evidence type="ECO:0000256" key="2">
    <source>
        <dbReference type="ARBA" id="ARBA00022692"/>
    </source>
</evidence>
<evidence type="ECO:0000256" key="3">
    <source>
        <dbReference type="ARBA" id="ARBA00022989"/>
    </source>
</evidence>
<keyword evidence="4 5" id="KW-0472">Membrane</keyword>
<dbReference type="PANTHER" id="PTHR23501:SF1">
    <property type="entry name" value="TRANSPORT PROTEIN HSRA-RELATED"/>
    <property type="match status" value="1"/>
</dbReference>
<comment type="subcellular location">
    <subcellularLocation>
        <location evidence="1">Membrane</location>
        <topology evidence="1">Multi-pass membrane protein</topology>
    </subcellularLocation>
</comment>
<dbReference type="Proteomes" id="UP001549691">
    <property type="component" value="Unassembled WGS sequence"/>
</dbReference>
<evidence type="ECO:0000256" key="1">
    <source>
        <dbReference type="ARBA" id="ARBA00004141"/>
    </source>
</evidence>
<comment type="caution">
    <text evidence="7">The sequence shown here is derived from an EMBL/GenBank/DDBJ whole genome shotgun (WGS) entry which is preliminary data.</text>
</comment>
<feature type="transmembrane region" description="Helical" evidence="5">
    <location>
        <begin position="265"/>
        <end position="288"/>
    </location>
</feature>
<dbReference type="Pfam" id="PF07690">
    <property type="entry name" value="MFS_1"/>
    <property type="match status" value="2"/>
</dbReference>
<evidence type="ECO:0000256" key="4">
    <source>
        <dbReference type="ARBA" id="ARBA00023136"/>
    </source>
</evidence>
<dbReference type="EMBL" id="JBEWZI010000002">
    <property type="protein sequence ID" value="MET7013027.1"/>
    <property type="molecule type" value="Genomic_DNA"/>
</dbReference>
<dbReference type="InterPro" id="IPR011701">
    <property type="entry name" value="MFS"/>
</dbReference>
<keyword evidence="8" id="KW-1185">Reference proteome</keyword>
<name>A0ABV2TGG9_9RHOO</name>
<dbReference type="PROSITE" id="PS50850">
    <property type="entry name" value="MFS"/>
    <property type="match status" value="1"/>
</dbReference>
<dbReference type="InterPro" id="IPR036259">
    <property type="entry name" value="MFS_trans_sf"/>
</dbReference>
<dbReference type="SUPFAM" id="SSF103473">
    <property type="entry name" value="MFS general substrate transporter"/>
    <property type="match status" value="1"/>
</dbReference>
<evidence type="ECO:0000313" key="8">
    <source>
        <dbReference type="Proteomes" id="UP001549691"/>
    </source>
</evidence>
<feature type="transmembrane region" description="Helical" evidence="5">
    <location>
        <begin position="224"/>
        <end position="244"/>
    </location>
</feature>
<feature type="transmembrane region" description="Helical" evidence="5">
    <location>
        <begin position="200"/>
        <end position="218"/>
    </location>
</feature>
<dbReference type="Gene3D" id="1.20.1250.20">
    <property type="entry name" value="MFS general substrate transporter like domains"/>
    <property type="match status" value="1"/>
</dbReference>
<feature type="transmembrane region" description="Helical" evidence="5">
    <location>
        <begin position="162"/>
        <end position="180"/>
    </location>
</feature>
<feature type="transmembrane region" description="Helical" evidence="5">
    <location>
        <begin position="354"/>
        <end position="380"/>
    </location>
</feature>
<feature type="transmembrane region" description="Helical" evidence="5">
    <location>
        <begin position="134"/>
        <end position="156"/>
    </location>
</feature>
<dbReference type="Gene3D" id="1.20.1720.10">
    <property type="entry name" value="Multidrug resistance protein D"/>
    <property type="match status" value="1"/>
</dbReference>
<evidence type="ECO:0000259" key="6">
    <source>
        <dbReference type="PROSITE" id="PS50850"/>
    </source>
</evidence>
<gene>
    <name evidence="7" type="ORF">ABXR19_02420</name>
</gene>
<protein>
    <submittedName>
        <fullName evidence="7">MFS transporter</fullName>
    </submittedName>
</protein>
<dbReference type="PANTHER" id="PTHR23501">
    <property type="entry name" value="MAJOR FACILITATOR SUPERFAMILY"/>
    <property type="match status" value="1"/>
</dbReference>
<keyword evidence="2 5" id="KW-0812">Transmembrane</keyword>
<feature type="transmembrane region" description="Helical" evidence="5">
    <location>
        <begin position="392"/>
        <end position="413"/>
    </location>
</feature>
<dbReference type="PRINTS" id="PR01036">
    <property type="entry name" value="TCRTETB"/>
</dbReference>
<organism evidence="7 8">
    <name type="scientific">Uliginosibacterium flavum</name>
    <dbReference type="NCBI Taxonomy" id="1396831"/>
    <lineage>
        <taxon>Bacteria</taxon>
        <taxon>Pseudomonadati</taxon>
        <taxon>Pseudomonadota</taxon>
        <taxon>Betaproteobacteria</taxon>
        <taxon>Rhodocyclales</taxon>
        <taxon>Zoogloeaceae</taxon>
        <taxon>Uliginosibacterium</taxon>
    </lineage>
</organism>